<reference evidence="3" key="1">
    <citation type="journal article" date="2023" name="G3 (Bethesda)">
        <title>Whole genome assemblies of Zophobas morio and Tenebrio molitor.</title>
        <authorList>
            <person name="Kaur S."/>
            <person name="Stinson S.A."/>
            <person name="diCenzo G.C."/>
        </authorList>
    </citation>
    <scope>NUCLEOTIDE SEQUENCE</scope>
    <source>
        <strain evidence="3">QUZm001</strain>
    </source>
</reference>
<dbReference type="GO" id="GO:0045944">
    <property type="term" value="P:positive regulation of transcription by RNA polymerase II"/>
    <property type="evidence" value="ECO:0007669"/>
    <property type="project" value="TreeGrafter"/>
</dbReference>
<name>A0AA38IRN2_9CUCU</name>
<dbReference type="GO" id="GO:0003779">
    <property type="term" value="F:actin binding"/>
    <property type="evidence" value="ECO:0007669"/>
    <property type="project" value="InterPro"/>
</dbReference>
<feature type="region of interest" description="Disordered" evidence="1">
    <location>
        <begin position="168"/>
        <end position="189"/>
    </location>
</feature>
<dbReference type="InterPro" id="IPR026111">
    <property type="entry name" value="Abra"/>
</dbReference>
<comment type="caution">
    <text evidence="3">The sequence shown here is derived from an EMBL/GenBank/DDBJ whole genome shotgun (WGS) entry which is preliminary data.</text>
</comment>
<proteinExistence type="predicted"/>
<keyword evidence="4" id="KW-1185">Reference proteome</keyword>
<dbReference type="Gene3D" id="1.10.10.1540">
    <property type="entry name" value="Costar domain"/>
    <property type="match status" value="1"/>
</dbReference>
<dbReference type="EMBL" id="JALNTZ010000002">
    <property type="protein sequence ID" value="KAJ3660760.1"/>
    <property type="molecule type" value="Genomic_DNA"/>
</dbReference>
<dbReference type="GO" id="GO:0030017">
    <property type="term" value="C:sarcomere"/>
    <property type="evidence" value="ECO:0007669"/>
    <property type="project" value="TreeGrafter"/>
</dbReference>
<dbReference type="FunFam" id="1.10.10.1540:FF:000003">
    <property type="entry name" value="Uncharacterized protein, isoform B"/>
    <property type="match status" value="1"/>
</dbReference>
<dbReference type="PANTHER" id="PTHR22739:SF7">
    <property type="entry name" value="EG:152A3.3 PROTEIN-RELATED"/>
    <property type="match status" value="1"/>
</dbReference>
<dbReference type="Proteomes" id="UP001168821">
    <property type="component" value="Unassembled WGS sequence"/>
</dbReference>
<dbReference type="InterPro" id="IPR038095">
    <property type="entry name" value="Costars_sf"/>
</dbReference>
<evidence type="ECO:0000313" key="3">
    <source>
        <dbReference type="EMBL" id="KAJ3660760.1"/>
    </source>
</evidence>
<protein>
    <recommendedName>
        <fullName evidence="2">Costars domain-containing protein</fullName>
    </recommendedName>
</protein>
<feature type="domain" description="Costars" evidence="2">
    <location>
        <begin position="74"/>
        <end position="157"/>
    </location>
</feature>
<evidence type="ECO:0000313" key="4">
    <source>
        <dbReference type="Proteomes" id="UP001168821"/>
    </source>
</evidence>
<dbReference type="InterPro" id="IPR027817">
    <property type="entry name" value="Costars_dom"/>
</dbReference>
<accession>A0AA38IRN2</accession>
<evidence type="ECO:0000259" key="2">
    <source>
        <dbReference type="SMART" id="SM01283"/>
    </source>
</evidence>
<dbReference type="AlphaFoldDB" id="A0AA38IRN2"/>
<gene>
    <name evidence="3" type="ORF">Zmor_005194</name>
</gene>
<dbReference type="SMART" id="SM01283">
    <property type="entry name" value="Costars"/>
    <property type="match status" value="1"/>
</dbReference>
<dbReference type="PANTHER" id="PTHR22739">
    <property type="entry name" value="STRIATED MUSCLE ACTIVATOR OF RHO-DEPENDENT SIGNALING-RELATED"/>
    <property type="match status" value="1"/>
</dbReference>
<dbReference type="Pfam" id="PF14705">
    <property type="entry name" value="Costars"/>
    <property type="match status" value="1"/>
</dbReference>
<sequence>MSTCVNPAAHGSPLSSKVALFNAVANKHIESQAVNPFSNDYKVGGLPKPKISKEDYGRPARGSLSEARGFKATQQVCKEMLELCEIINKQGERLFSEKEKPGDPRVVISFGELFSIYTVISNKLVGVLLRARKHKIVDFEGECLFQRRDDDVPVILIKPIQEIREMFRDKVESSPEKSSEEDSHSDDSN</sequence>
<evidence type="ECO:0000256" key="1">
    <source>
        <dbReference type="SAM" id="MobiDB-lite"/>
    </source>
</evidence>
<dbReference type="GO" id="GO:0035025">
    <property type="term" value="P:positive regulation of Rho protein signal transduction"/>
    <property type="evidence" value="ECO:0007669"/>
    <property type="project" value="InterPro"/>
</dbReference>
<organism evidence="3 4">
    <name type="scientific">Zophobas morio</name>
    <dbReference type="NCBI Taxonomy" id="2755281"/>
    <lineage>
        <taxon>Eukaryota</taxon>
        <taxon>Metazoa</taxon>
        <taxon>Ecdysozoa</taxon>
        <taxon>Arthropoda</taxon>
        <taxon>Hexapoda</taxon>
        <taxon>Insecta</taxon>
        <taxon>Pterygota</taxon>
        <taxon>Neoptera</taxon>
        <taxon>Endopterygota</taxon>
        <taxon>Coleoptera</taxon>
        <taxon>Polyphaga</taxon>
        <taxon>Cucujiformia</taxon>
        <taxon>Tenebrionidae</taxon>
        <taxon>Zophobas</taxon>
    </lineage>
</organism>